<dbReference type="EMBL" id="JBBLZC010000036">
    <property type="protein sequence ID" value="MEK0085861.1"/>
    <property type="molecule type" value="Genomic_DNA"/>
</dbReference>
<evidence type="ECO:0000256" key="3">
    <source>
        <dbReference type="ARBA" id="ARBA00022801"/>
    </source>
</evidence>
<sequence>MPDTAPVLRHIEETFAQSVARLQDLLRFPSVGVDPRHEADTKACARWLADRLAEIGMEASVRPTEGMPMVVAHDRSAPEGAPHLLYYGHYDVQPADPIELWETPPFEPTIVEGPRGPRVVARGAVDDKGQIMTFIEAMRAWKAVHGALPVRVTIFLEGEEEASSRSLEPFLLANRDELRADVCVISDTGMLDVDRPAITYMLRGLAYAEVTLHGPSHDLHSGMYGGAVVNPINALCRILAELHDDEGRVQIPGFYDDVREIAPEEAEAWRNIGFDEAAFLAGAGLRSSTGEAGRSVLERVWSRPTCDINGIWGGYTGEGSKTIIASKASAKLSCRLVPDQDPARIMAALKRFFAARTPAGCRLDFVDMGVGGAIRVPTDSPFLDAAKQAAHEVFGVAPVLIGCGGSIPVVAAVKRILGLDTLLVGFGLDDDRVHSPNEKFELVCYRRGIETHAAMLGRFADVRA</sequence>
<evidence type="ECO:0000256" key="1">
    <source>
        <dbReference type="ARBA" id="ARBA00022670"/>
    </source>
</evidence>
<evidence type="ECO:0000313" key="6">
    <source>
        <dbReference type="Proteomes" id="UP001375743"/>
    </source>
</evidence>
<organism evidence="5 6">
    <name type="scientific">Benzoatithermus flavus</name>
    <dbReference type="NCBI Taxonomy" id="3108223"/>
    <lineage>
        <taxon>Bacteria</taxon>
        <taxon>Pseudomonadati</taxon>
        <taxon>Pseudomonadota</taxon>
        <taxon>Alphaproteobacteria</taxon>
        <taxon>Geminicoccales</taxon>
        <taxon>Geminicoccaceae</taxon>
        <taxon>Benzoatithermus</taxon>
    </lineage>
</organism>
<dbReference type="Proteomes" id="UP001375743">
    <property type="component" value="Unassembled WGS sequence"/>
</dbReference>
<dbReference type="GO" id="GO:0016805">
    <property type="term" value="F:dipeptidase activity"/>
    <property type="evidence" value="ECO:0007669"/>
    <property type="project" value="UniProtKB-KW"/>
</dbReference>
<keyword evidence="6" id="KW-1185">Reference proteome</keyword>
<feature type="domain" description="Peptidase M20 dimerisation" evidence="4">
    <location>
        <begin position="201"/>
        <end position="359"/>
    </location>
</feature>
<keyword evidence="2" id="KW-0479">Metal-binding</keyword>
<dbReference type="InterPro" id="IPR002933">
    <property type="entry name" value="Peptidase_M20"/>
</dbReference>
<dbReference type="SUPFAM" id="SSF53187">
    <property type="entry name" value="Zn-dependent exopeptidases"/>
    <property type="match status" value="1"/>
</dbReference>
<dbReference type="Gene3D" id="3.40.630.10">
    <property type="entry name" value="Zn peptidases"/>
    <property type="match status" value="1"/>
</dbReference>
<dbReference type="EC" id="3.4.13.-" evidence="5"/>
<gene>
    <name evidence="5" type="ORF">U1T56_22125</name>
</gene>
<evidence type="ECO:0000256" key="2">
    <source>
        <dbReference type="ARBA" id="ARBA00022723"/>
    </source>
</evidence>
<dbReference type="InterPro" id="IPR011650">
    <property type="entry name" value="Peptidase_M20_dimer"/>
</dbReference>
<dbReference type="Pfam" id="PF07687">
    <property type="entry name" value="M20_dimer"/>
    <property type="match status" value="1"/>
</dbReference>
<dbReference type="PANTHER" id="PTHR43270:SF12">
    <property type="entry name" value="SUCCINYL-DIAMINOPIMELATE DESUCCINYLASE"/>
    <property type="match status" value="1"/>
</dbReference>
<name>A0ABU8XY76_9PROT</name>
<dbReference type="NCBIfam" id="NF006053">
    <property type="entry name" value="PRK08201.1"/>
    <property type="match status" value="1"/>
</dbReference>
<reference evidence="5 6" key="1">
    <citation type="submission" date="2024-01" db="EMBL/GenBank/DDBJ databases">
        <title>Multi-omics insights into the function and evolution of sodium benzoate biodegradation pathways in Benzoatithermus flavus gen. nov., sp. nov. from hot spring.</title>
        <authorList>
            <person name="Hu C.-J."/>
            <person name="Li W.-J."/>
        </authorList>
    </citation>
    <scope>NUCLEOTIDE SEQUENCE [LARGE SCALE GENOMIC DNA]</scope>
    <source>
        <strain evidence="5 6">SYSU G07066</strain>
    </source>
</reference>
<evidence type="ECO:0000313" key="5">
    <source>
        <dbReference type="EMBL" id="MEK0085861.1"/>
    </source>
</evidence>
<comment type="caution">
    <text evidence="5">The sequence shown here is derived from an EMBL/GenBank/DDBJ whole genome shotgun (WGS) entry which is preliminary data.</text>
</comment>
<evidence type="ECO:0000259" key="4">
    <source>
        <dbReference type="Pfam" id="PF07687"/>
    </source>
</evidence>
<dbReference type="RefSeq" id="WP_418161710.1">
    <property type="nucleotide sequence ID" value="NZ_JBBLZC010000036.1"/>
</dbReference>
<keyword evidence="3 5" id="KW-0378">Hydrolase</keyword>
<dbReference type="Gene3D" id="3.30.70.360">
    <property type="match status" value="1"/>
</dbReference>
<protein>
    <submittedName>
        <fullName evidence="5">Dipeptidase</fullName>
        <ecNumber evidence="5">3.4.13.-</ecNumber>
    </submittedName>
</protein>
<dbReference type="PANTHER" id="PTHR43270">
    <property type="entry name" value="BETA-ALA-HIS DIPEPTIDASE"/>
    <property type="match status" value="1"/>
</dbReference>
<keyword evidence="5" id="KW-0224">Dipeptidase</keyword>
<dbReference type="NCBIfam" id="NF005914">
    <property type="entry name" value="PRK07907.1"/>
    <property type="match status" value="1"/>
</dbReference>
<dbReference type="Pfam" id="PF01546">
    <property type="entry name" value="Peptidase_M20"/>
    <property type="match status" value="1"/>
</dbReference>
<proteinExistence type="predicted"/>
<dbReference type="NCBIfam" id="NF006579">
    <property type="entry name" value="PRK09104.1"/>
    <property type="match status" value="1"/>
</dbReference>
<keyword evidence="1" id="KW-0645">Protease</keyword>
<dbReference type="InterPro" id="IPR051458">
    <property type="entry name" value="Cyt/Met_Dipeptidase"/>
</dbReference>
<accession>A0ABU8XY76</accession>